<dbReference type="STRING" id="65357.A0A024GE70"/>
<dbReference type="SMART" id="SM00443">
    <property type="entry name" value="G_patch"/>
    <property type="match status" value="1"/>
</dbReference>
<keyword evidence="4" id="KW-1185">Reference proteome</keyword>
<gene>
    <name evidence="3" type="ORF">BN9_058060</name>
</gene>
<dbReference type="Proteomes" id="UP000053237">
    <property type="component" value="Unassembled WGS sequence"/>
</dbReference>
<dbReference type="InterPro" id="IPR050656">
    <property type="entry name" value="PINX1"/>
</dbReference>
<sequence>MSDTNGTPVFGKKYLKKLQEMPNESAACSVSDFALRQMQKMGWREGKGLGKREEGVTSSIRVRKRDESIGIGYGVVSSDTKETQWWYNVYDNIASKVQIECEEPKKKRRRKKKAQASTDKESSDAGCEKHKIAWSTPTDEELFAATGGKLFGQRAYGSSLGKLKRVKTK</sequence>
<dbReference type="InParanoid" id="A0A024GE70"/>
<dbReference type="PANTHER" id="PTHR23149:SF9">
    <property type="entry name" value="G PATCH DOMAIN-CONTAINING PROTEIN 4"/>
    <property type="match status" value="1"/>
</dbReference>
<dbReference type="Pfam" id="PF01585">
    <property type="entry name" value="G-patch"/>
    <property type="match status" value="1"/>
</dbReference>
<reference evidence="3 4" key="1">
    <citation type="submission" date="2012-05" db="EMBL/GenBank/DDBJ databases">
        <title>Recombination and specialization in a pathogen metapopulation.</title>
        <authorList>
            <person name="Gardiner A."/>
            <person name="Kemen E."/>
            <person name="Schultz-Larsen T."/>
            <person name="MacLean D."/>
            <person name="Van Oosterhout C."/>
            <person name="Jones J.D.G."/>
        </authorList>
    </citation>
    <scope>NUCLEOTIDE SEQUENCE [LARGE SCALE GENOMIC DNA]</scope>
    <source>
        <strain evidence="3 4">Ac Nc2</strain>
    </source>
</reference>
<evidence type="ECO:0000256" key="1">
    <source>
        <dbReference type="SAM" id="MobiDB-lite"/>
    </source>
</evidence>
<proteinExistence type="predicted"/>
<accession>A0A024GE70</accession>
<organism evidence="3 4">
    <name type="scientific">Albugo candida</name>
    <dbReference type="NCBI Taxonomy" id="65357"/>
    <lineage>
        <taxon>Eukaryota</taxon>
        <taxon>Sar</taxon>
        <taxon>Stramenopiles</taxon>
        <taxon>Oomycota</taxon>
        <taxon>Peronosporomycetes</taxon>
        <taxon>Albuginales</taxon>
        <taxon>Albuginaceae</taxon>
        <taxon>Albugo</taxon>
    </lineage>
</organism>
<feature type="compositionally biased region" description="Basic and acidic residues" evidence="1">
    <location>
        <begin position="118"/>
        <end position="131"/>
    </location>
</feature>
<dbReference type="PROSITE" id="PS50174">
    <property type="entry name" value="G_PATCH"/>
    <property type="match status" value="1"/>
</dbReference>
<dbReference type="GO" id="GO:0003676">
    <property type="term" value="F:nucleic acid binding"/>
    <property type="evidence" value="ECO:0007669"/>
    <property type="project" value="InterPro"/>
</dbReference>
<feature type="region of interest" description="Disordered" evidence="1">
    <location>
        <begin position="103"/>
        <end position="133"/>
    </location>
</feature>
<dbReference type="PANTHER" id="PTHR23149">
    <property type="entry name" value="G PATCH DOMAIN CONTAINING PROTEIN"/>
    <property type="match status" value="1"/>
</dbReference>
<protein>
    <recommendedName>
        <fullName evidence="2">G-patch domain-containing protein</fullName>
    </recommendedName>
</protein>
<evidence type="ECO:0000313" key="4">
    <source>
        <dbReference type="Proteomes" id="UP000053237"/>
    </source>
</evidence>
<evidence type="ECO:0000259" key="2">
    <source>
        <dbReference type="PROSITE" id="PS50174"/>
    </source>
</evidence>
<dbReference type="InterPro" id="IPR000467">
    <property type="entry name" value="G_patch_dom"/>
</dbReference>
<dbReference type="OrthoDB" id="29523at2759"/>
<name>A0A024GE70_9STRA</name>
<dbReference type="AlphaFoldDB" id="A0A024GE70"/>
<comment type="caution">
    <text evidence="3">The sequence shown here is derived from an EMBL/GenBank/DDBJ whole genome shotgun (WGS) entry which is preliminary data.</text>
</comment>
<dbReference type="EMBL" id="CAIX01000084">
    <property type="protein sequence ID" value="CCI44959.1"/>
    <property type="molecule type" value="Genomic_DNA"/>
</dbReference>
<feature type="domain" description="G-patch" evidence="2">
    <location>
        <begin position="30"/>
        <end position="76"/>
    </location>
</feature>
<dbReference type="GO" id="GO:0005730">
    <property type="term" value="C:nucleolus"/>
    <property type="evidence" value="ECO:0007669"/>
    <property type="project" value="TreeGrafter"/>
</dbReference>
<evidence type="ECO:0000313" key="3">
    <source>
        <dbReference type="EMBL" id="CCI44959.1"/>
    </source>
</evidence>